<evidence type="ECO:0000313" key="3">
    <source>
        <dbReference type="Proteomes" id="UP001157418"/>
    </source>
</evidence>
<sequence length="148" mass="16359">MAQNIQGTFTESSPVIQDVPIPIPEPIPIDQDLQSSIVEEDVIPSEGAQASGSSFEIPELDISKGKSNLPESKLVDVVLLQNRVFDLEQSSAEKDLMIGKQDIQISELEKENSNKDSKISKLQANLGGLTDLFFDLKQHLFQKFGDEF</sequence>
<dbReference type="AlphaFoldDB" id="A0AAU9LVE4"/>
<evidence type="ECO:0000313" key="2">
    <source>
        <dbReference type="EMBL" id="CAH1419873.1"/>
    </source>
</evidence>
<feature type="compositionally biased region" description="Polar residues" evidence="1">
    <location>
        <begin position="1"/>
        <end position="13"/>
    </location>
</feature>
<dbReference type="Proteomes" id="UP001157418">
    <property type="component" value="Unassembled WGS sequence"/>
</dbReference>
<accession>A0AAU9LVE4</accession>
<gene>
    <name evidence="2" type="ORF">LVIROSA_LOCUS7373</name>
</gene>
<organism evidence="2 3">
    <name type="scientific">Lactuca virosa</name>
    <dbReference type="NCBI Taxonomy" id="75947"/>
    <lineage>
        <taxon>Eukaryota</taxon>
        <taxon>Viridiplantae</taxon>
        <taxon>Streptophyta</taxon>
        <taxon>Embryophyta</taxon>
        <taxon>Tracheophyta</taxon>
        <taxon>Spermatophyta</taxon>
        <taxon>Magnoliopsida</taxon>
        <taxon>eudicotyledons</taxon>
        <taxon>Gunneridae</taxon>
        <taxon>Pentapetalae</taxon>
        <taxon>asterids</taxon>
        <taxon>campanulids</taxon>
        <taxon>Asterales</taxon>
        <taxon>Asteraceae</taxon>
        <taxon>Cichorioideae</taxon>
        <taxon>Cichorieae</taxon>
        <taxon>Lactucinae</taxon>
        <taxon>Lactuca</taxon>
    </lineage>
</organism>
<name>A0AAU9LVE4_9ASTR</name>
<protein>
    <submittedName>
        <fullName evidence="2">Uncharacterized protein</fullName>
    </submittedName>
</protein>
<feature type="region of interest" description="Disordered" evidence="1">
    <location>
        <begin position="1"/>
        <end position="25"/>
    </location>
</feature>
<reference evidence="2 3" key="1">
    <citation type="submission" date="2022-01" db="EMBL/GenBank/DDBJ databases">
        <authorList>
            <person name="Xiong W."/>
            <person name="Schranz E."/>
        </authorList>
    </citation>
    <scope>NUCLEOTIDE SEQUENCE [LARGE SCALE GENOMIC DNA]</scope>
</reference>
<proteinExistence type="predicted"/>
<dbReference type="EMBL" id="CAKMRJ010000613">
    <property type="protein sequence ID" value="CAH1419873.1"/>
    <property type="molecule type" value="Genomic_DNA"/>
</dbReference>
<keyword evidence="3" id="KW-1185">Reference proteome</keyword>
<evidence type="ECO:0000256" key="1">
    <source>
        <dbReference type="SAM" id="MobiDB-lite"/>
    </source>
</evidence>
<comment type="caution">
    <text evidence="2">The sequence shown here is derived from an EMBL/GenBank/DDBJ whole genome shotgun (WGS) entry which is preliminary data.</text>
</comment>